<protein>
    <submittedName>
        <fullName evidence="1">Uncharacterized protein</fullName>
    </submittedName>
</protein>
<dbReference type="Pfam" id="PF10962">
    <property type="entry name" value="DUF2764"/>
    <property type="match status" value="1"/>
</dbReference>
<organism evidence="1">
    <name type="scientific">termite gut metagenome</name>
    <dbReference type="NCBI Taxonomy" id="433724"/>
    <lineage>
        <taxon>unclassified sequences</taxon>
        <taxon>metagenomes</taxon>
        <taxon>organismal metagenomes</taxon>
    </lineage>
</organism>
<evidence type="ECO:0000313" key="1">
    <source>
        <dbReference type="EMBL" id="KAA6306728.1"/>
    </source>
</evidence>
<proteinExistence type="predicted"/>
<dbReference type="AlphaFoldDB" id="A0A5J4PCQ7"/>
<dbReference type="EMBL" id="SNRY01009691">
    <property type="protein sequence ID" value="KAA6306728.1"/>
    <property type="molecule type" value="Genomic_DNA"/>
</dbReference>
<dbReference type="InterPro" id="IPR024492">
    <property type="entry name" value="DUF2764"/>
</dbReference>
<accession>A0A5J4PCQ7</accession>
<comment type="caution">
    <text evidence="1">The sequence shown here is derived from an EMBL/GenBank/DDBJ whole genome shotgun (WGS) entry which is preliminary data.</text>
</comment>
<reference evidence="1" key="1">
    <citation type="submission" date="2019-03" db="EMBL/GenBank/DDBJ databases">
        <title>Single cell metagenomics reveals metabolic interactions within the superorganism composed of flagellate Streblomastix strix and complex community of Bacteroidetes bacteria on its surface.</title>
        <authorList>
            <person name="Treitli S.C."/>
            <person name="Kolisko M."/>
            <person name="Husnik F."/>
            <person name="Keeling P."/>
            <person name="Hampl V."/>
        </authorList>
    </citation>
    <scope>NUCLEOTIDE SEQUENCE</scope>
    <source>
        <strain evidence="1">STM</strain>
    </source>
</reference>
<gene>
    <name evidence="1" type="ORF">EZS27_041608</name>
</gene>
<feature type="non-terminal residue" evidence="1">
    <location>
        <position position="143"/>
    </location>
</feature>
<name>A0A5J4PCQ7_9ZZZZ</name>
<sequence length="143" mass="16038">MNKYYCLVASLPELTLEDSKLSYTVASFKEYLDASLSVSDKKLAGLFYLQFDNKNVLKLLANKEAVIDVRGNYSSEELLEYISLAKEEGVVTSELFPSYLSAFIFEYYNGFESGGRDGVSQEDHLSALYYEYGMNCGNAFVAS</sequence>